<dbReference type="Gene3D" id="3.10.129.10">
    <property type="entry name" value="Hotdog Thioesterase"/>
    <property type="match status" value="1"/>
</dbReference>
<organism evidence="10 11">
    <name type="scientific">Solimonas terrae</name>
    <dbReference type="NCBI Taxonomy" id="1396819"/>
    <lineage>
        <taxon>Bacteria</taxon>
        <taxon>Pseudomonadati</taxon>
        <taxon>Pseudomonadota</taxon>
        <taxon>Gammaproteobacteria</taxon>
        <taxon>Nevskiales</taxon>
        <taxon>Nevskiaceae</taxon>
        <taxon>Solimonas</taxon>
    </lineage>
</organism>
<dbReference type="GO" id="GO:0005737">
    <property type="term" value="C:cytoplasm"/>
    <property type="evidence" value="ECO:0007669"/>
    <property type="project" value="UniProtKB-ARBA"/>
</dbReference>
<evidence type="ECO:0000256" key="5">
    <source>
        <dbReference type="ARBA" id="ARBA00023002"/>
    </source>
</evidence>
<dbReference type="InterPro" id="IPR054357">
    <property type="entry name" value="MFE-2_N"/>
</dbReference>
<accession>A0A6M2BQB5</accession>
<dbReference type="SUPFAM" id="SSF55718">
    <property type="entry name" value="SCP-like"/>
    <property type="match status" value="2"/>
</dbReference>
<dbReference type="InterPro" id="IPR002539">
    <property type="entry name" value="MaoC-like_dom"/>
</dbReference>
<evidence type="ECO:0000256" key="7">
    <source>
        <dbReference type="ARBA" id="ARBA00023140"/>
    </source>
</evidence>
<evidence type="ECO:0000256" key="8">
    <source>
        <dbReference type="ARBA" id="ARBA00023239"/>
    </source>
</evidence>
<dbReference type="InterPro" id="IPR036527">
    <property type="entry name" value="SCP2_sterol-bd_dom_sf"/>
</dbReference>
<dbReference type="CDD" id="cd03448">
    <property type="entry name" value="HDE_HSD"/>
    <property type="match status" value="1"/>
</dbReference>
<dbReference type="SUPFAM" id="SSF54637">
    <property type="entry name" value="Thioesterase/thiol ester dehydrase-isomerase"/>
    <property type="match status" value="2"/>
</dbReference>
<keyword evidence="4" id="KW-0276">Fatty acid metabolism</keyword>
<dbReference type="EMBL" id="JAAMOW010000002">
    <property type="protein sequence ID" value="NGY04273.1"/>
    <property type="molecule type" value="Genomic_DNA"/>
</dbReference>
<dbReference type="InterPro" id="IPR036291">
    <property type="entry name" value="NAD(P)-bd_dom_sf"/>
</dbReference>
<dbReference type="PANTHER" id="PTHR45024">
    <property type="entry name" value="DEHYDROGENASES, SHORT CHAIN"/>
    <property type="match status" value="1"/>
</dbReference>
<dbReference type="PRINTS" id="PR00080">
    <property type="entry name" value="SDRFAMILY"/>
</dbReference>
<evidence type="ECO:0000259" key="9">
    <source>
        <dbReference type="SMART" id="SM00822"/>
    </source>
</evidence>
<protein>
    <submittedName>
        <fullName evidence="10">SDR family NAD(P)-dependent oxidoreductase</fullName>
    </submittedName>
</protein>
<dbReference type="InterPro" id="IPR029069">
    <property type="entry name" value="HotDog_dom_sf"/>
</dbReference>
<evidence type="ECO:0000313" key="11">
    <source>
        <dbReference type="Proteomes" id="UP000472676"/>
    </source>
</evidence>
<dbReference type="GO" id="GO:0004300">
    <property type="term" value="F:enoyl-CoA hydratase activity"/>
    <property type="evidence" value="ECO:0007669"/>
    <property type="project" value="UniProtKB-ARBA"/>
</dbReference>
<dbReference type="InterPro" id="IPR003033">
    <property type="entry name" value="SCP2_sterol-bd_dom"/>
</dbReference>
<evidence type="ECO:0000256" key="3">
    <source>
        <dbReference type="ARBA" id="ARBA00006484"/>
    </source>
</evidence>
<feature type="domain" description="Ketoreductase" evidence="9">
    <location>
        <begin position="10"/>
        <end position="203"/>
    </location>
</feature>
<comment type="similarity">
    <text evidence="3">Belongs to the short-chain dehydrogenases/reductases (SDR) family.</text>
</comment>
<keyword evidence="11" id="KW-1185">Reference proteome</keyword>
<gene>
    <name evidence="10" type="ORF">G7Y85_05825</name>
</gene>
<dbReference type="AlphaFoldDB" id="A0A6M2BQB5"/>
<dbReference type="InterPro" id="IPR002347">
    <property type="entry name" value="SDR_fam"/>
</dbReference>
<dbReference type="Pfam" id="PF00106">
    <property type="entry name" value="adh_short"/>
    <property type="match status" value="1"/>
</dbReference>
<dbReference type="InterPro" id="IPR057326">
    <property type="entry name" value="KR_dom"/>
</dbReference>
<evidence type="ECO:0000313" key="10">
    <source>
        <dbReference type="EMBL" id="NGY04273.1"/>
    </source>
</evidence>
<dbReference type="Pfam" id="PF01575">
    <property type="entry name" value="MaoC_dehydratas"/>
    <property type="match status" value="1"/>
</dbReference>
<dbReference type="PROSITE" id="PS00061">
    <property type="entry name" value="ADH_SHORT"/>
    <property type="match status" value="1"/>
</dbReference>
<evidence type="ECO:0000256" key="2">
    <source>
        <dbReference type="ARBA" id="ARBA00005005"/>
    </source>
</evidence>
<keyword evidence="8" id="KW-0456">Lyase</keyword>
<dbReference type="PRINTS" id="PR00081">
    <property type="entry name" value="GDHRDH"/>
</dbReference>
<keyword evidence="6" id="KW-0443">Lipid metabolism</keyword>
<comment type="caution">
    <text evidence="10">The sequence shown here is derived from an EMBL/GenBank/DDBJ whole genome shotgun (WGS) entry which is preliminary data.</text>
</comment>
<evidence type="ECO:0000256" key="4">
    <source>
        <dbReference type="ARBA" id="ARBA00022832"/>
    </source>
</evidence>
<dbReference type="Proteomes" id="UP000472676">
    <property type="component" value="Unassembled WGS sequence"/>
</dbReference>
<dbReference type="FunFam" id="3.40.50.720:FF:000185">
    <property type="entry name" value="peroxisomal multifunctional enzyme type 2"/>
    <property type="match status" value="1"/>
</dbReference>
<reference evidence="10 11" key="1">
    <citation type="journal article" date="2014" name="Int. J. Syst. Evol. Microbiol.">
        <title>Solimonas terrae sp. nov., isolated from soil.</title>
        <authorList>
            <person name="Kim S.J."/>
            <person name="Moon J.Y."/>
            <person name="Weon H.Y."/>
            <person name="Ahn J.H."/>
            <person name="Chen W.M."/>
            <person name="Kwon S.W."/>
        </authorList>
    </citation>
    <scope>NUCLEOTIDE SEQUENCE [LARGE SCALE GENOMIC DNA]</scope>
    <source>
        <strain evidence="10 11">KIS83-12</strain>
    </source>
</reference>
<sequence>MSEELRFDGRVAIVTGAGNGLGRSHALLLGSRGAKVVVNDLGGGMHGDGRSSAAADKVVAEIRALGGEAVANHDSVEDGDRIVQTAMDHFGTVDIVVNNAGILRDVSFQKMSVQDWELIVRIHLNGSFRVSHAAWPILRDKGYGRIVMTTSAAGLYGNFGQANYSAAKLGLVGMANSLAIEGRSKGIHVNTIAPIAGSRLTETILPPELIAALKPEYVSPLVAWLCHERCKDSGGIYEVGAGYHARLRWERTRGQHFRARPFSVEELAAKWDKVGDFTQAEHPAGASAIAPILEGVQKPSRGGNEFIDVDEALAADIPEMTSEYDERDLAIYALGVGAAQDPLDASELPLVYELDSSGFRALPTYAVMPAMNAMLARARDGLTIPGLNYGFERVLHGEQYTEIRRPLPAKASLRHKFRIKDIYDKGRNAVVVQSVTTTDEHGEELAYNEITIFVRGAGGWGGDRGPPTSKEAPPDRQPDAVIEETTPANAALLYRLSGDWNPLHADPKFAQAFGFDKPILHGLCFFGIAGRHVVKAFCGNDPRLFKSIKVRFADSVFPGETLVTEMWKESETRIVFQMKVRGRDKLALSGGVVELHRELPKPRAGKRAEPAEARAPAADVPVSADYFAALARHIDAHPEVIDKIGTVFQWQLTNPDSSWIVDLKNGKGSVRPGVADKADVTMSLSDDDYLAISTGKADPQKLYFGGQLKIGGNAMASQKLARLGTLDPQWPIEAMQQRLGSGAPALPAAAASAAVRAPQAPAIFDALARRLAADAMLGRGIAAKLQFKVLAPDGAWTVDLSGDTPAVTPGTAGDAATTLTLDDAALAELASGQVDARQLYQHGRLRVDGDVRHARHLAFFEKLV</sequence>
<dbReference type="UniPathway" id="UPA00659"/>
<dbReference type="Gene3D" id="3.30.1050.10">
    <property type="entry name" value="SCP2 sterol-binding domain"/>
    <property type="match status" value="2"/>
</dbReference>
<dbReference type="PANTHER" id="PTHR45024:SF2">
    <property type="entry name" value="SCP2 DOMAIN-CONTAINING PROTEIN"/>
    <property type="match status" value="1"/>
</dbReference>
<comment type="pathway">
    <text evidence="2">Lipid metabolism; fatty acid beta-oxidation.</text>
</comment>
<keyword evidence="7" id="KW-0576">Peroxisome</keyword>
<dbReference type="Pfam" id="PF22622">
    <property type="entry name" value="MFE-2_hydrat-2_N"/>
    <property type="match status" value="1"/>
</dbReference>
<dbReference type="GO" id="GO:0016491">
    <property type="term" value="F:oxidoreductase activity"/>
    <property type="evidence" value="ECO:0007669"/>
    <property type="project" value="UniProtKB-KW"/>
</dbReference>
<proteinExistence type="inferred from homology"/>
<evidence type="ECO:0000256" key="1">
    <source>
        <dbReference type="ARBA" id="ARBA00004275"/>
    </source>
</evidence>
<evidence type="ECO:0000256" key="6">
    <source>
        <dbReference type="ARBA" id="ARBA00023098"/>
    </source>
</evidence>
<comment type="subcellular location">
    <subcellularLocation>
        <location evidence="1">Peroxisome</location>
    </subcellularLocation>
</comment>
<dbReference type="RefSeq" id="WP_166253173.1">
    <property type="nucleotide sequence ID" value="NZ_JAAMOW010000002.1"/>
</dbReference>
<dbReference type="InterPro" id="IPR051687">
    <property type="entry name" value="Peroxisomal_Beta-Oxidation"/>
</dbReference>
<dbReference type="Gene3D" id="3.40.50.720">
    <property type="entry name" value="NAD(P)-binding Rossmann-like Domain"/>
    <property type="match status" value="1"/>
</dbReference>
<dbReference type="Pfam" id="PF02036">
    <property type="entry name" value="SCP2"/>
    <property type="match status" value="2"/>
</dbReference>
<dbReference type="SMART" id="SM00822">
    <property type="entry name" value="PKS_KR"/>
    <property type="match status" value="1"/>
</dbReference>
<dbReference type="GO" id="GO:0006635">
    <property type="term" value="P:fatty acid beta-oxidation"/>
    <property type="evidence" value="ECO:0007669"/>
    <property type="project" value="UniProtKB-UniPathway"/>
</dbReference>
<dbReference type="InterPro" id="IPR020904">
    <property type="entry name" value="Sc_DH/Rdtase_CS"/>
</dbReference>
<dbReference type="SUPFAM" id="SSF51735">
    <property type="entry name" value="NAD(P)-binding Rossmann-fold domains"/>
    <property type="match status" value="1"/>
</dbReference>
<dbReference type="CDD" id="cd05353">
    <property type="entry name" value="hydroxyacyl-CoA-like_DH_SDR_c-like"/>
    <property type="match status" value="1"/>
</dbReference>
<name>A0A6M2BQB5_9GAMM</name>
<dbReference type="Gene3D" id="1.10.287.4290">
    <property type="match status" value="1"/>
</dbReference>
<keyword evidence="5" id="KW-0560">Oxidoreductase</keyword>